<name>A0A428WMC1_AMYBA</name>
<evidence type="ECO:0000313" key="6">
    <source>
        <dbReference type="Proteomes" id="UP000286716"/>
    </source>
</evidence>
<dbReference type="GO" id="GO:0006355">
    <property type="term" value="P:regulation of DNA-templated transcription"/>
    <property type="evidence" value="ECO:0007669"/>
    <property type="project" value="InterPro"/>
</dbReference>
<sequence length="424" mass="44674">MDLMSAVEVIRAPLSETQALLSASFAEAIPHRTLSQLAANCPFAPFKTHGVSPGAPGSSVTTADLAAIRPLMPARGTWQGRATMAGVEVPVLALASDAAEQGALLVLVLTEDTPVPEEHQVAALALWDMVTAHREGLRNEAVPEWLALSRAAAAARALAISDLGDAHGAALTALLGVLRDRSLDDGDARTRAVDLAVTALDALRSRAELDHAMAEERVGEAFDRLAKSLSRVLRPRGVQLELGTPGAEEGVDRVLPADVAATARAVVRAVVHTMLDDQRQVRRIHVGWKIDAAELRATVRDDGPGALSRGALDARRVGERLGPLGGRLEVDSVPGWGTAVTVGVPLGPPDTPREDPLTVLGARELEVLGQLALGRRNRDIARELHISESTVKFHVANILDKLGVGSRGEAAALAHEWGATALRT</sequence>
<evidence type="ECO:0000259" key="4">
    <source>
        <dbReference type="PROSITE" id="PS50043"/>
    </source>
</evidence>
<evidence type="ECO:0000256" key="2">
    <source>
        <dbReference type="ARBA" id="ARBA00023125"/>
    </source>
</evidence>
<dbReference type="RefSeq" id="WP_020639891.1">
    <property type="nucleotide sequence ID" value="NZ_QHHU01000021.1"/>
</dbReference>
<keyword evidence="3" id="KW-0804">Transcription</keyword>
<gene>
    <name evidence="5" type="ORF">DMA12_16730</name>
</gene>
<dbReference type="PROSITE" id="PS50043">
    <property type="entry name" value="HTH_LUXR_2"/>
    <property type="match status" value="1"/>
</dbReference>
<dbReference type="OrthoDB" id="3171430at2"/>
<dbReference type="CDD" id="cd06170">
    <property type="entry name" value="LuxR_C_like"/>
    <property type="match status" value="1"/>
</dbReference>
<accession>A0A428WMC1</accession>
<dbReference type="Gene3D" id="3.30.565.10">
    <property type="entry name" value="Histidine kinase-like ATPase, C-terminal domain"/>
    <property type="match status" value="1"/>
</dbReference>
<dbReference type="Pfam" id="PF00196">
    <property type="entry name" value="GerE"/>
    <property type="match status" value="1"/>
</dbReference>
<dbReference type="InterPro" id="IPR036890">
    <property type="entry name" value="HATPase_C_sf"/>
</dbReference>
<reference evidence="5 6" key="1">
    <citation type="submission" date="2018-05" db="EMBL/GenBank/DDBJ databases">
        <title>Evolution of GPA BGCs.</title>
        <authorList>
            <person name="Waglechner N."/>
            <person name="Wright G.D."/>
        </authorList>
    </citation>
    <scope>NUCLEOTIDE SEQUENCE [LARGE SCALE GENOMIC DNA]</scope>
    <source>
        <strain evidence="5 6">DSM 5908</strain>
    </source>
</reference>
<dbReference type="Gene3D" id="1.10.10.10">
    <property type="entry name" value="Winged helix-like DNA-binding domain superfamily/Winged helix DNA-binding domain"/>
    <property type="match status" value="1"/>
</dbReference>
<dbReference type="SUPFAM" id="SSF46894">
    <property type="entry name" value="C-terminal effector domain of the bipartite response regulators"/>
    <property type="match status" value="1"/>
</dbReference>
<dbReference type="SUPFAM" id="SSF55874">
    <property type="entry name" value="ATPase domain of HSP90 chaperone/DNA topoisomerase II/histidine kinase"/>
    <property type="match status" value="1"/>
</dbReference>
<keyword evidence="1" id="KW-0805">Transcription regulation</keyword>
<evidence type="ECO:0000313" key="5">
    <source>
        <dbReference type="EMBL" id="RSM44193.1"/>
    </source>
</evidence>
<keyword evidence="6" id="KW-1185">Reference proteome</keyword>
<dbReference type="Proteomes" id="UP000286716">
    <property type="component" value="Unassembled WGS sequence"/>
</dbReference>
<dbReference type="PROSITE" id="PS00622">
    <property type="entry name" value="HTH_LUXR_1"/>
    <property type="match status" value="1"/>
</dbReference>
<comment type="caution">
    <text evidence="5">The sequence shown here is derived from an EMBL/GenBank/DDBJ whole genome shotgun (WGS) entry which is preliminary data.</text>
</comment>
<dbReference type="EMBL" id="QHHU01000021">
    <property type="protein sequence ID" value="RSM44193.1"/>
    <property type="molecule type" value="Genomic_DNA"/>
</dbReference>
<evidence type="ECO:0000256" key="3">
    <source>
        <dbReference type="ARBA" id="ARBA00023163"/>
    </source>
</evidence>
<dbReference type="InterPro" id="IPR016032">
    <property type="entry name" value="Sig_transdc_resp-reg_C-effctor"/>
</dbReference>
<dbReference type="PANTHER" id="PTHR44688">
    <property type="entry name" value="DNA-BINDING TRANSCRIPTIONAL ACTIVATOR DEVR_DOSR"/>
    <property type="match status" value="1"/>
</dbReference>
<feature type="domain" description="HTH luxR-type" evidence="4">
    <location>
        <begin position="353"/>
        <end position="418"/>
    </location>
</feature>
<keyword evidence="2" id="KW-0238">DNA-binding</keyword>
<dbReference type="GO" id="GO:0003677">
    <property type="term" value="F:DNA binding"/>
    <property type="evidence" value="ECO:0007669"/>
    <property type="project" value="UniProtKB-KW"/>
</dbReference>
<dbReference type="SMART" id="SM00421">
    <property type="entry name" value="HTH_LUXR"/>
    <property type="match status" value="1"/>
</dbReference>
<organism evidence="5 6">
    <name type="scientific">Amycolatopsis balhimycina DSM 5908</name>
    <dbReference type="NCBI Taxonomy" id="1081091"/>
    <lineage>
        <taxon>Bacteria</taxon>
        <taxon>Bacillati</taxon>
        <taxon>Actinomycetota</taxon>
        <taxon>Actinomycetes</taxon>
        <taxon>Pseudonocardiales</taxon>
        <taxon>Pseudonocardiaceae</taxon>
        <taxon>Amycolatopsis</taxon>
    </lineage>
</organism>
<protein>
    <submittedName>
        <fullName evidence="5">Helix-turn-helix transcriptional regulator</fullName>
    </submittedName>
</protein>
<dbReference type="PANTHER" id="PTHR44688:SF16">
    <property type="entry name" value="DNA-BINDING TRANSCRIPTIONAL ACTIVATOR DEVR_DOSR"/>
    <property type="match status" value="1"/>
</dbReference>
<proteinExistence type="predicted"/>
<dbReference type="PRINTS" id="PR00038">
    <property type="entry name" value="HTHLUXR"/>
</dbReference>
<dbReference type="AlphaFoldDB" id="A0A428WMC1"/>
<dbReference type="InterPro" id="IPR000792">
    <property type="entry name" value="Tscrpt_reg_LuxR_C"/>
</dbReference>
<dbReference type="InterPro" id="IPR036388">
    <property type="entry name" value="WH-like_DNA-bd_sf"/>
</dbReference>
<evidence type="ECO:0000256" key="1">
    <source>
        <dbReference type="ARBA" id="ARBA00023015"/>
    </source>
</evidence>